<dbReference type="AlphaFoldDB" id="A0A151INN0"/>
<evidence type="ECO:0000256" key="1">
    <source>
        <dbReference type="SAM" id="SignalP"/>
    </source>
</evidence>
<accession>A0A151INN0</accession>
<gene>
    <name evidence="2" type="ORF">ALC62_01951</name>
</gene>
<evidence type="ECO:0000313" key="2">
    <source>
        <dbReference type="EMBL" id="KYN07079.1"/>
    </source>
</evidence>
<proteinExistence type="predicted"/>
<protein>
    <submittedName>
        <fullName evidence="2">Uncharacterized protein</fullName>
    </submittedName>
</protein>
<dbReference type="EMBL" id="KQ976919">
    <property type="protein sequence ID" value="KYN07079.1"/>
    <property type="molecule type" value="Genomic_DNA"/>
</dbReference>
<keyword evidence="1" id="KW-0732">Signal</keyword>
<name>A0A151INN0_9HYME</name>
<feature type="chain" id="PRO_5007582236" evidence="1">
    <location>
        <begin position="19"/>
        <end position="217"/>
    </location>
</feature>
<organism evidence="2 3">
    <name type="scientific">Cyphomyrmex costatus</name>
    <dbReference type="NCBI Taxonomy" id="456900"/>
    <lineage>
        <taxon>Eukaryota</taxon>
        <taxon>Metazoa</taxon>
        <taxon>Ecdysozoa</taxon>
        <taxon>Arthropoda</taxon>
        <taxon>Hexapoda</taxon>
        <taxon>Insecta</taxon>
        <taxon>Pterygota</taxon>
        <taxon>Neoptera</taxon>
        <taxon>Endopterygota</taxon>
        <taxon>Hymenoptera</taxon>
        <taxon>Apocrita</taxon>
        <taxon>Aculeata</taxon>
        <taxon>Formicoidea</taxon>
        <taxon>Formicidae</taxon>
        <taxon>Myrmicinae</taxon>
        <taxon>Cyphomyrmex</taxon>
    </lineage>
</organism>
<sequence length="217" mass="24923">MSILVIVLLAAVAALSSALTINSTNKMDMKWVSPCNVSRTNGSNPDTAYCQLEDHADLLNKTVIQARIALNHAELFRDDFYVKESDKISEAEDSNKSESEAINTSLVAAYEYMQKYAVGLEQVVWDQKDYHPRNQSYHQKFVEVECKLQAVLCMIQVAIEERCVTRRPDVTRDIMPPDFRNTTDMTSRGLRDWLIFRDYMNGLEYVIQVFSHLCLRL</sequence>
<feature type="signal peptide" evidence="1">
    <location>
        <begin position="1"/>
        <end position="18"/>
    </location>
</feature>
<evidence type="ECO:0000313" key="3">
    <source>
        <dbReference type="Proteomes" id="UP000078542"/>
    </source>
</evidence>
<keyword evidence="3" id="KW-1185">Reference proteome</keyword>
<reference evidence="2 3" key="1">
    <citation type="submission" date="2016-03" db="EMBL/GenBank/DDBJ databases">
        <title>Cyphomyrmex costatus WGS genome.</title>
        <authorList>
            <person name="Nygaard S."/>
            <person name="Hu H."/>
            <person name="Boomsma J."/>
            <person name="Zhang G."/>
        </authorList>
    </citation>
    <scope>NUCLEOTIDE SEQUENCE [LARGE SCALE GENOMIC DNA]</scope>
    <source>
        <strain evidence="2">MS0001</strain>
        <tissue evidence="2">Whole body</tissue>
    </source>
</reference>
<dbReference type="Proteomes" id="UP000078542">
    <property type="component" value="Unassembled WGS sequence"/>
</dbReference>